<dbReference type="Proteomes" id="UP000433181">
    <property type="component" value="Unassembled WGS sequence"/>
</dbReference>
<organism evidence="1 2">
    <name type="scientific">Anaerovibrio slackiae</name>
    <dbReference type="NCBI Taxonomy" id="2652309"/>
    <lineage>
        <taxon>Bacteria</taxon>
        <taxon>Bacillati</taxon>
        <taxon>Bacillota</taxon>
        <taxon>Negativicutes</taxon>
        <taxon>Selenomonadales</taxon>
        <taxon>Selenomonadaceae</taxon>
        <taxon>Anaerovibrio</taxon>
    </lineage>
</organism>
<dbReference type="EMBL" id="VUNR01000033">
    <property type="protein sequence ID" value="MSU09777.1"/>
    <property type="molecule type" value="Genomic_DNA"/>
</dbReference>
<evidence type="ECO:0000313" key="2">
    <source>
        <dbReference type="Proteomes" id="UP000433181"/>
    </source>
</evidence>
<proteinExistence type="predicted"/>
<accession>A0A6I2UGA4</accession>
<keyword evidence="2" id="KW-1185">Reference proteome</keyword>
<protein>
    <submittedName>
        <fullName evidence="1">Uncharacterized protein</fullName>
    </submittedName>
</protein>
<gene>
    <name evidence="1" type="ORF">FYJ84_12405</name>
</gene>
<sequence>MENKKLEEIEAVRRNLKGSRLKDILLDEMEKNCPGVSYDKLMQAAMTLQKAKQMIAGNVPDSDYNELGRQFRQTVGRRNEENRAIIQGMVREQRLSGRLTYSWYYNQPITAWERDFHYIKLLSDYLMSGGEPERASLQERSYEIFHDDTVLTEYPELLERLGISMEQLNIVAQPDPLMLAVQCGKQPHGGVCQHFAVETKEAYYGLYPVLNRTRFASVIYGAGWKLAGNLFQLPYQIGREWYKHCIWYFGNMSYEGISLWYAIRQKLPSGMELKLAVPMYKAMLLYQPVKLAKKGTGGAAGGRHLPGGEAGNVLEIVQTVQTDKAVEAFCREFEPEDAAIWRDILGKNMYYPQSMLGNQELQKLFREMDKGIL</sequence>
<evidence type="ECO:0000313" key="1">
    <source>
        <dbReference type="EMBL" id="MSU09777.1"/>
    </source>
</evidence>
<dbReference type="GeneID" id="96779725"/>
<name>A0A6I2UGA4_9FIRM</name>
<dbReference type="AlphaFoldDB" id="A0A6I2UGA4"/>
<reference evidence="1 2" key="1">
    <citation type="submission" date="2019-08" db="EMBL/GenBank/DDBJ databases">
        <title>In-depth cultivation of the pig gut microbiome towards novel bacterial diversity and tailored functional studies.</title>
        <authorList>
            <person name="Wylensek D."/>
            <person name="Hitch T.C.A."/>
            <person name="Clavel T."/>
        </authorList>
    </citation>
    <scope>NUCLEOTIDE SEQUENCE [LARGE SCALE GENOMIC DNA]</scope>
    <source>
        <strain evidence="1 2">WCA-693-APC-5D-A</strain>
    </source>
</reference>
<comment type="caution">
    <text evidence="1">The sequence shown here is derived from an EMBL/GenBank/DDBJ whole genome shotgun (WGS) entry which is preliminary data.</text>
</comment>
<dbReference type="RefSeq" id="WP_154407935.1">
    <property type="nucleotide sequence ID" value="NZ_VUNR01000033.1"/>
</dbReference>